<dbReference type="Pfam" id="PF22352">
    <property type="entry name" value="K319L-like_PKD"/>
    <property type="match status" value="2"/>
</dbReference>
<keyword evidence="8" id="KW-1185">Reference proteome</keyword>
<evidence type="ECO:0000256" key="1">
    <source>
        <dbReference type="ARBA" id="ARBA00022729"/>
    </source>
</evidence>
<dbReference type="Gene3D" id="2.60.120.200">
    <property type="match status" value="3"/>
</dbReference>
<dbReference type="InterPro" id="IPR006558">
    <property type="entry name" value="LamG-like"/>
</dbReference>
<dbReference type="GO" id="GO:0004553">
    <property type="term" value="F:hydrolase activity, hydrolyzing O-glycosyl compounds"/>
    <property type="evidence" value="ECO:0007669"/>
    <property type="project" value="UniProtKB-ARBA"/>
</dbReference>
<evidence type="ECO:0000259" key="6">
    <source>
        <dbReference type="PROSITE" id="PS50825"/>
    </source>
</evidence>
<dbReference type="InterPro" id="IPR022409">
    <property type="entry name" value="PKD/Chitinase_dom"/>
</dbReference>
<evidence type="ECO:0000313" key="7">
    <source>
        <dbReference type="EMBL" id="TDO25883.1"/>
    </source>
</evidence>
<dbReference type="RefSeq" id="WP_133475370.1">
    <property type="nucleotide sequence ID" value="NZ_SNWP01000012.1"/>
</dbReference>
<feature type="compositionally biased region" description="Basic and acidic residues" evidence="4">
    <location>
        <begin position="2044"/>
        <end position="2058"/>
    </location>
</feature>
<feature type="domain" description="HYR" evidence="6">
    <location>
        <begin position="1456"/>
        <end position="1537"/>
    </location>
</feature>
<dbReference type="InterPro" id="IPR003410">
    <property type="entry name" value="HYR_dom"/>
</dbReference>
<dbReference type="PANTHER" id="PTHR24273">
    <property type="entry name" value="FI04643P-RELATED"/>
    <property type="match status" value="1"/>
</dbReference>
<dbReference type="SMART" id="SM00089">
    <property type="entry name" value="PKD"/>
    <property type="match status" value="7"/>
</dbReference>
<feature type="compositionally biased region" description="Acidic residues" evidence="4">
    <location>
        <begin position="2129"/>
        <end position="2138"/>
    </location>
</feature>
<evidence type="ECO:0000256" key="2">
    <source>
        <dbReference type="ARBA" id="ARBA00022737"/>
    </source>
</evidence>
<feature type="domain" description="HYR" evidence="6">
    <location>
        <begin position="1783"/>
        <end position="1862"/>
    </location>
</feature>
<dbReference type="Pfam" id="PF02494">
    <property type="entry name" value="HYR"/>
    <property type="match status" value="8"/>
</dbReference>
<keyword evidence="1 5" id="KW-0732">Signal</keyword>
<keyword evidence="2" id="KW-0677">Repeat</keyword>
<name>A0A4R6ITM8_9BACT</name>
<dbReference type="InterPro" id="IPR003599">
    <property type="entry name" value="Ig_sub"/>
</dbReference>
<dbReference type="InterPro" id="IPR013783">
    <property type="entry name" value="Ig-like_fold"/>
</dbReference>
<dbReference type="SMART" id="SM00560">
    <property type="entry name" value="LamGL"/>
    <property type="match status" value="3"/>
</dbReference>
<feature type="domain" description="HYR" evidence="6">
    <location>
        <begin position="1700"/>
        <end position="1782"/>
    </location>
</feature>
<dbReference type="Pfam" id="PF13385">
    <property type="entry name" value="Laminin_G_3"/>
    <property type="match status" value="3"/>
</dbReference>
<proteinExistence type="predicted"/>
<feature type="domain" description="HYR" evidence="6">
    <location>
        <begin position="1296"/>
        <end position="1377"/>
    </location>
</feature>
<sequence length="2483" mass="261201">MRLFTQRRIFTSVLTAFSLLLSSVAFSQLTAGGLNFDGTNDKVRVVRNTIAGNDIGDASFNISDVITIESWLYVPSGSAFNVQSVVAKSQRLPASAQTGYVFPRTNDNWANIRFQLNFNGIGWKEVIAPYPGKDSWHHVAATYDGTYMRIYINGVLANQLAVTGTITVNTNPLTIGYQNGYTNEFFKGSIDELRIWNRALSQCEIAANRNCEITDQNKLIAYYKFNQGLLGGVSNLLENKLTDSGPFANHGSLVDFGLLASVSNWTGGAIANGTTCAPFVQPNVTIGSNALSIPQGGNLELTASGGVSYSWTGPNGFTSTQQNPVINNVTSANAGIYTVNVTTASGCTVPESITIGVSVPARALNFDGLNDFVSVPHNNLFNTSGGVTIETWIYPTNDNTPTQSVISKSSILNPGYRFPRTDDGWKSFSFHIYIEGVGWNIISASYPAINEWHHVAATYDGSIMKIYLDGVLKATKVVTGNIIVNTDALTIGTQSGYSGEYFQGSLDEVRIWNRALTECEIDNNMTCQINPVGQLGLSAYYRFNKGLVGVNNVGLNTAEDLSGNNNNGTLNNMALNGATSNWSTGIVGDGVCATFNPIIATATANGSIFEVGQNIQLQATGGTSYAWTGPNGFTSNQQSPVISNAQINNSGLYTVTVSLGGCTTTASTNFLVAYKGGSLTLDGADDEVVIPNSPSLNISKNITLESWIYPTDGTRATQDVLCKSTLSVNNGYKFPRTDDGWKTISFFLHLNGQWKVLTANNFPGLNKWTHCAATYDGYYMRIYLNGVLAASTEASGDITMNSNNLVIGQQPGFVEYFKGKIDEAKVWKRALNQCEIINNMNCELQPAQTDLVAYYKFNQGFADVPNPTERTLIDLSGNNNNGTLNNFALTGSNSNWSEFKVNGTCSTYAEPPVTAEANASVFGIGSTIMLFANGGSAYTWSGPNNFTSFVPGPSITNAQPVNSGTYTVAVPFINCTIFRSVRLTVTPLPAIQANGPTTICPSSFVRLSIPTVGASYQWFRNGVAIPGADSAIHSASESGSFHVAVTTMTGQVQVSAPIDVFVVDNVAPVPDLAVLPVLNLTAPVTVTTIPTATDNCSGRVEAITNSPITFTQSGTYTIEWIYNDGNGNEVTQTQQVNVVLPADVTPPVITAPANIVKSNDLNTCGAIVTFAATATDNQSTPVITYSKAPGSVFAVGTTTVTVTATDAAGNSATATFTVKVNDTQAPSITAPANITSASGSGIVLGTATATDNCGQPVQITNSTVPSVFPLGVTEITWTATDAAGNVSTAKQKVTILDNQPPVITAPATVTTVTNNNQAFATGVSLGTATASDNSGGSVTVTNNAPAQYPIGNTTVTWTATDASGNQATALQLVIVEDKQAPALTAPADKIVNTNTGANFATGVNLGTASATDNSGQPVTISNNAPVQYQLGVNTITWTAVDAYGNSSTGIQKVTVVDAEAPAITEVNNIIVTAPQGSNTATVPSLGTPIVSDNVGVVLLSNNATGTVYPIGTTSVTWTAKDAAGNTTTGVQLVTVKDGTAPTLVGLPANLNASCGNIPSAANVTATDNFDTNVSVQLAQTSTKGTNPAQVNFYNYTITRTWTATDAAGNTTSASRTIAVADTEAPVFGSLSNIVTNNAAGTCGATVNYTATATDGCGSPVTYTYSKASGTVFSVGVTTVTVTATDVVGNTATRNFTVTVNDNQAPVFTSVPANITVAAPNNSCAATVNYAAAVASDACSAVTLAYSKASGTQFSTGTTTVTVTATDASGNSNTASFTVTVVDTQAPQLTLPANITTNVAANTCGANVSYFATASDNCGGTVNLSYSKVSGTEFPIGTTTVTVTARDAAGNTSNGSFTVTVLDNQAPSITAPANITVAQGSVINLGTPTVSDNCGTPVVSNNAPTSYPVGVTTITWTAIDGAGNRNTASQTVTVTAIPTTCSSSITVVPENTLYTGGVPNNIYLGYGPQRVTLRTNVAGGTSYTYTWTAVSGNGSLSSTTSSQPVFTPTAAGNYTFRVTVRTQSGCVSTSTVTICVKDIRVKDQDDDKCDHKSHSSKDCKHGKHNHGKCDHKSHNKDKCKDKYDDGDDDNDECDHKSHDSKNCKHKGHRHNNCDHKSHNSSSCKNKYNDRDDDDHDDDDEEENYKVYLCHAPNGNTGNVQTLKISVNAVAAHLSNHPGDRLGSCADQGCAVTPPVPSCTSTINVVPENNTYTGGVPTNLYIGYGPQRVTLQVNASGSSNYTYSWRALTGGGTLSNTTSAQPVFTANAEGYYTFEVRVTGQSGCTSTSQVGICVKDIRVEEDCNNWGWLSWLYYYYYGYNNDDPKVYITRRNGNSNNYNVLEVKTSDVASHLQRYPNDILGKGLTGCVSNAMANTGAVSNTATITEETVAVKTTTKTVQAEITDDLAVTVMGNPSRSMFTVKIQSKHNQQVQIRVFDMYGRAVESRANQNANSTVQFGHNLGNGTYYAEFTQGSRRKVVQLIKVK</sequence>
<accession>A0A4R6ITM8</accession>
<evidence type="ECO:0000313" key="8">
    <source>
        <dbReference type="Proteomes" id="UP000295741"/>
    </source>
</evidence>
<protein>
    <submittedName>
        <fullName evidence="7">Putative secreted protein (Por secretion system target)</fullName>
    </submittedName>
</protein>
<comment type="caution">
    <text evidence="7">The sequence shown here is derived from an EMBL/GenBank/DDBJ whole genome shotgun (WGS) entry which is preliminary data.</text>
</comment>
<feature type="compositionally biased region" description="Basic and acidic residues" evidence="4">
    <location>
        <begin position="2066"/>
        <end position="2080"/>
    </location>
</feature>
<feature type="region of interest" description="Disordered" evidence="4">
    <location>
        <begin position="2044"/>
        <end position="2080"/>
    </location>
</feature>
<dbReference type="SMART" id="SM00409">
    <property type="entry name" value="IG"/>
    <property type="match status" value="3"/>
</dbReference>
<dbReference type="Gene3D" id="2.60.40.10">
    <property type="entry name" value="Immunoglobulins"/>
    <property type="match status" value="10"/>
</dbReference>
<evidence type="ECO:0000256" key="4">
    <source>
        <dbReference type="SAM" id="MobiDB-lite"/>
    </source>
</evidence>
<feature type="chain" id="PRO_5020907992" evidence="5">
    <location>
        <begin position="28"/>
        <end position="2483"/>
    </location>
</feature>
<feature type="region of interest" description="Disordered" evidence="4">
    <location>
        <begin position="2096"/>
        <end position="2138"/>
    </location>
</feature>
<dbReference type="OrthoDB" id="9801383at2"/>
<dbReference type="InterPro" id="IPR026444">
    <property type="entry name" value="Secre_tail"/>
</dbReference>
<dbReference type="CDD" id="cd00146">
    <property type="entry name" value="PKD"/>
    <property type="match status" value="1"/>
</dbReference>
<evidence type="ECO:0000256" key="3">
    <source>
        <dbReference type="ARBA" id="ARBA00023157"/>
    </source>
</evidence>
<feature type="domain" description="HYR" evidence="6">
    <location>
        <begin position="1142"/>
        <end position="1222"/>
    </location>
</feature>
<dbReference type="SUPFAM" id="SSF49299">
    <property type="entry name" value="PKD domain"/>
    <property type="match status" value="2"/>
</dbReference>
<dbReference type="InterPro" id="IPR013320">
    <property type="entry name" value="ConA-like_dom_sf"/>
</dbReference>
<dbReference type="PANTHER" id="PTHR24273:SF32">
    <property type="entry name" value="HYALIN"/>
    <property type="match status" value="1"/>
</dbReference>
<evidence type="ECO:0000256" key="5">
    <source>
        <dbReference type="SAM" id="SignalP"/>
    </source>
</evidence>
<dbReference type="InterPro" id="IPR035986">
    <property type="entry name" value="PKD_dom_sf"/>
</dbReference>
<reference evidence="7 8" key="1">
    <citation type="submission" date="2019-03" db="EMBL/GenBank/DDBJ databases">
        <title>Genomic Encyclopedia of Archaeal and Bacterial Type Strains, Phase II (KMG-II): from individual species to whole genera.</title>
        <authorList>
            <person name="Goeker M."/>
        </authorList>
    </citation>
    <scope>NUCLEOTIDE SEQUENCE [LARGE SCALE GENOMIC DNA]</scope>
    <source>
        <strain evidence="7 8">DSM 28323</strain>
    </source>
</reference>
<dbReference type="GO" id="GO:0005975">
    <property type="term" value="P:carbohydrate metabolic process"/>
    <property type="evidence" value="ECO:0007669"/>
    <property type="project" value="UniProtKB-ARBA"/>
</dbReference>
<dbReference type="PROSITE" id="PS50825">
    <property type="entry name" value="HYR"/>
    <property type="match status" value="5"/>
</dbReference>
<dbReference type="Pfam" id="PF18962">
    <property type="entry name" value="Por_Secre_tail"/>
    <property type="match status" value="1"/>
</dbReference>
<dbReference type="Proteomes" id="UP000295741">
    <property type="component" value="Unassembled WGS sequence"/>
</dbReference>
<dbReference type="EMBL" id="SNWP01000012">
    <property type="protein sequence ID" value="TDO25883.1"/>
    <property type="molecule type" value="Genomic_DNA"/>
</dbReference>
<dbReference type="SUPFAM" id="SSF49899">
    <property type="entry name" value="Concanavalin A-like lectins/glucanases"/>
    <property type="match status" value="3"/>
</dbReference>
<dbReference type="NCBIfam" id="TIGR04183">
    <property type="entry name" value="Por_Secre_tail"/>
    <property type="match status" value="1"/>
</dbReference>
<gene>
    <name evidence="7" type="ORF">BC659_2808</name>
</gene>
<feature type="signal peptide" evidence="5">
    <location>
        <begin position="1"/>
        <end position="27"/>
    </location>
</feature>
<organism evidence="7 8">
    <name type="scientific">Sediminibacterium goheungense</name>
    <dbReference type="NCBI Taxonomy" id="1086393"/>
    <lineage>
        <taxon>Bacteria</taxon>
        <taxon>Pseudomonadati</taxon>
        <taxon>Bacteroidota</taxon>
        <taxon>Chitinophagia</taxon>
        <taxon>Chitinophagales</taxon>
        <taxon>Chitinophagaceae</taxon>
        <taxon>Sediminibacterium</taxon>
    </lineage>
</organism>
<keyword evidence="3" id="KW-1015">Disulfide bond</keyword>